<proteinExistence type="predicted"/>
<keyword evidence="2" id="KW-1185">Reference proteome</keyword>
<gene>
    <name evidence="1" type="ORF">D5086_030838</name>
</gene>
<organism evidence="1 2">
    <name type="scientific">Populus alba</name>
    <name type="common">White poplar</name>
    <dbReference type="NCBI Taxonomy" id="43335"/>
    <lineage>
        <taxon>Eukaryota</taxon>
        <taxon>Viridiplantae</taxon>
        <taxon>Streptophyta</taxon>
        <taxon>Embryophyta</taxon>
        <taxon>Tracheophyta</taxon>
        <taxon>Spermatophyta</taxon>
        <taxon>Magnoliopsida</taxon>
        <taxon>eudicotyledons</taxon>
        <taxon>Gunneridae</taxon>
        <taxon>Pentapetalae</taxon>
        <taxon>rosids</taxon>
        <taxon>fabids</taxon>
        <taxon>Malpighiales</taxon>
        <taxon>Salicaceae</taxon>
        <taxon>Saliceae</taxon>
        <taxon>Populus</taxon>
    </lineage>
</organism>
<accession>A0ACC4APN3</accession>
<dbReference type="EMBL" id="RCHU02000017">
    <property type="protein sequence ID" value="KAL3568187.1"/>
    <property type="molecule type" value="Genomic_DNA"/>
</dbReference>
<sequence length="120" mass="13992">MLFITFIPCIGLPCRDGDKSVQVSGLAIESRFAPTDVELVLYYLKRKICKKRFELAIIRDVDVYKWDPEDLPELSPMESDWQWGQANVQDFYALYKLCKKGEMDFMEIDLAPQPNFSETE</sequence>
<name>A0ACC4APN3_POPAL</name>
<comment type="caution">
    <text evidence="1">The sequence shown here is derived from an EMBL/GenBank/DDBJ whole genome shotgun (WGS) entry which is preliminary data.</text>
</comment>
<evidence type="ECO:0000313" key="1">
    <source>
        <dbReference type="EMBL" id="KAL3568187.1"/>
    </source>
</evidence>
<dbReference type="Proteomes" id="UP000309997">
    <property type="component" value="Unassembled WGS sequence"/>
</dbReference>
<evidence type="ECO:0000313" key="2">
    <source>
        <dbReference type="Proteomes" id="UP000309997"/>
    </source>
</evidence>
<reference evidence="1 2" key="1">
    <citation type="journal article" date="2024" name="Plant Biotechnol. J.">
        <title>Genome and CRISPR/Cas9 system of a widespread forest tree (Populus alba) in the world.</title>
        <authorList>
            <person name="Liu Y.J."/>
            <person name="Jiang P.F."/>
            <person name="Han X.M."/>
            <person name="Li X.Y."/>
            <person name="Wang H.M."/>
            <person name="Wang Y.J."/>
            <person name="Wang X.X."/>
            <person name="Zeng Q.Y."/>
        </authorList>
    </citation>
    <scope>NUCLEOTIDE SEQUENCE [LARGE SCALE GENOMIC DNA]</scope>
    <source>
        <strain evidence="2">cv. PAL-ZL1</strain>
    </source>
</reference>
<protein>
    <submittedName>
        <fullName evidence="1">Uncharacterized protein</fullName>
    </submittedName>
</protein>